<dbReference type="OrthoDB" id="2987886at2"/>
<gene>
    <name evidence="2" type="ORF">DFR59_11128</name>
</gene>
<dbReference type="PANTHER" id="PTHR41324">
    <property type="entry name" value="MEMBRANE PROTEIN-RELATED"/>
    <property type="match status" value="1"/>
</dbReference>
<feature type="transmembrane region" description="Helical" evidence="1">
    <location>
        <begin position="175"/>
        <end position="195"/>
    </location>
</feature>
<feature type="transmembrane region" description="Helical" evidence="1">
    <location>
        <begin position="216"/>
        <end position="232"/>
    </location>
</feature>
<feature type="transmembrane region" description="Helical" evidence="1">
    <location>
        <begin position="244"/>
        <end position="266"/>
    </location>
</feature>
<feature type="transmembrane region" description="Helical" evidence="1">
    <location>
        <begin position="12"/>
        <end position="43"/>
    </location>
</feature>
<keyword evidence="3" id="KW-1185">Reference proteome</keyword>
<dbReference type="AlphaFoldDB" id="A0A370GCU0"/>
<reference evidence="2 3" key="1">
    <citation type="submission" date="2018-07" db="EMBL/GenBank/DDBJ databases">
        <title>Genomic Encyclopedia of Type Strains, Phase IV (KMG-IV): sequencing the most valuable type-strain genomes for metagenomic binning, comparative biology and taxonomic classification.</title>
        <authorList>
            <person name="Goeker M."/>
        </authorList>
    </citation>
    <scope>NUCLEOTIDE SEQUENCE [LARGE SCALE GENOMIC DNA]</scope>
    <source>
        <strain evidence="2 3">DSM 25281</strain>
    </source>
</reference>
<evidence type="ECO:0000313" key="3">
    <source>
        <dbReference type="Proteomes" id="UP000255326"/>
    </source>
</evidence>
<name>A0A370GCU0_9BACI</name>
<feature type="transmembrane region" description="Helical" evidence="1">
    <location>
        <begin position="55"/>
        <end position="78"/>
    </location>
</feature>
<keyword evidence="1" id="KW-1133">Transmembrane helix</keyword>
<comment type="caution">
    <text evidence="2">The sequence shown here is derived from an EMBL/GenBank/DDBJ whole genome shotgun (WGS) entry which is preliminary data.</text>
</comment>
<keyword evidence="1" id="KW-0472">Membrane</keyword>
<sequence>MNQARQLTQGALMLAVYLVLLLITIYVPLLSLVANLFLIFPFLYYSAKHPAKFSFVLFIGALILSAVVGTVMNLPLTIMYGTTGIAMGLCIRYKKSKLFTYAVSSFVFLINLIVQYAVAAVIFNMKFIDDMLKQVQTSINQSVDLMEKFGQTVDPRVTSQLDAMAGLVKTLMPSLFVMGSFLLVVLLMAVNFPLARRFHVDVPVFKPFRQMQLPKSLLWYYLITIVISLLVGKTESGFAHSALLNVSFMLLTLFYLQGLSFIYFICHNKNVPNAVAVILTIITFQMLSLVSILGMLDLGFAMRQRFQR</sequence>
<keyword evidence="1" id="KW-0812">Transmembrane</keyword>
<dbReference type="RefSeq" id="WP_158538397.1">
    <property type="nucleotide sequence ID" value="NZ_QQAY01000011.1"/>
</dbReference>
<evidence type="ECO:0000256" key="1">
    <source>
        <dbReference type="SAM" id="Phobius"/>
    </source>
</evidence>
<dbReference type="InterPro" id="IPR018710">
    <property type="entry name" value="DUF2232"/>
</dbReference>
<accession>A0A370GCU0</accession>
<dbReference type="EMBL" id="QQAY01000011">
    <property type="protein sequence ID" value="RDI40889.1"/>
    <property type="molecule type" value="Genomic_DNA"/>
</dbReference>
<feature type="transmembrane region" description="Helical" evidence="1">
    <location>
        <begin position="98"/>
        <end position="123"/>
    </location>
</feature>
<organism evidence="2 3">
    <name type="scientific">Falsibacillus pallidus</name>
    <dbReference type="NCBI Taxonomy" id="493781"/>
    <lineage>
        <taxon>Bacteria</taxon>
        <taxon>Bacillati</taxon>
        <taxon>Bacillota</taxon>
        <taxon>Bacilli</taxon>
        <taxon>Bacillales</taxon>
        <taxon>Bacillaceae</taxon>
        <taxon>Falsibacillus</taxon>
    </lineage>
</organism>
<protein>
    <submittedName>
        <fullName evidence="2">Uncharacterized protein YybS (DUF2232 family)</fullName>
    </submittedName>
</protein>
<proteinExistence type="predicted"/>
<dbReference type="Pfam" id="PF09991">
    <property type="entry name" value="DUF2232"/>
    <property type="match status" value="1"/>
</dbReference>
<dbReference type="Proteomes" id="UP000255326">
    <property type="component" value="Unassembled WGS sequence"/>
</dbReference>
<feature type="transmembrane region" description="Helical" evidence="1">
    <location>
        <begin position="273"/>
        <end position="296"/>
    </location>
</feature>
<evidence type="ECO:0000313" key="2">
    <source>
        <dbReference type="EMBL" id="RDI40889.1"/>
    </source>
</evidence>
<dbReference type="PANTHER" id="PTHR41324:SF1">
    <property type="entry name" value="DUF2232 DOMAIN-CONTAINING PROTEIN"/>
    <property type="match status" value="1"/>
</dbReference>